<dbReference type="PANTHER" id="PTHR45138">
    <property type="entry name" value="REGULATORY COMPONENTS OF SENSORY TRANSDUCTION SYSTEM"/>
    <property type="match status" value="1"/>
</dbReference>
<dbReference type="SUPFAM" id="SSF55073">
    <property type="entry name" value="Nucleotide cyclase"/>
    <property type="match status" value="1"/>
</dbReference>
<dbReference type="OrthoDB" id="9812358at2"/>
<name>A0A1M5XP72_9GAMM</name>
<dbReference type="GO" id="GO:1902201">
    <property type="term" value="P:negative regulation of bacterial-type flagellum-dependent cell motility"/>
    <property type="evidence" value="ECO:0007669"/>
    <property type="project" value="TreeGrafter"/>
</dbReference>
<dbReference type="CDD" id="cd01949">
    <property type="entry name" value="GGDEF"/>
    <property type="match status" value="1"/>
</dbReference>
<dbReference type="Pfam" id="PF13185">
    <property type="entry name" value="GAF_2"/>
    <property type="match status" value="1"/>
</dbReference>
<comment type="catalytic activity">
    <reaction evidence="2">
        <text>2 GTP = 3',3'-c-di-GMP + 2 diphosphate</text>
        <dbReference type="Rhea" id="RHEA:24898"/>
        <dbReference type="ChEBI" id="CHEBI:33019"/>
        <dbReference type="ChEBI" id="CHEBI:37565"/>
        <dbReference type="ChEBI" id="CHEBI:58805"/>
        <dbReference type="EC" id="2.7.7.65"/>
    </reaction>
</comment>
<proteinExistence type="predicted"/>
<dbReference type="PROSITE" id="PS50887">
    <property type="entry name" value="GGDEF"/>
    <property type="match status" value="1"/>
</dbReference>
<dbReference type="RefSeq" id="WP_067659871.1">
    <property type="nucleotide sequence ID" value="NZ_FQXG01000006.1"/>
</dbReference>
<dbReference type="InterPro" id="IPR003018">
    <property type="entry name" value="GAF"/>
</dbReference>
<dbReference type="PANTHER" id="PTHR45138:SF9">
    <property type="entry name" value="DIGUANYLATE CYCLASE DGCM-RELATED"/>
    <property type="match status" value="1"/>
</dbReference>
<dbReference type="GO" id="GO:0043709">
    <property type="term" value="P:cell adhesion involved in single-species biofilm formation"/>
    <property type="evidence" value="ECO:0007669"/>
    <property type="project" value="TreeGrafter"/>
</dbReference>
<dbReference type="Gene3D" id="3.30.70.270">
    <property type="match status" value="1"/>
</dbReference>
<protein>
    <recommendedName>
        <fullName evidence="1">diguanylate cyclase</fullName>
        <ecNumber evidence="1">2.7.7.65</ecNumber>
    </recommendedName>
</protein>
<evidence type="ECO:0000313" key="5">
    <source>
        <dbReference type="Proteomes" id="UP000184268"/>
    </source>
</evidence>
<evidence type="ECO:0000259" key="3">
    <source>
        <dbReference type="PROSITE" id="PS50887"/>
    </source>
</evidence>
<reference evidence="4 5" key="1">
    <citation type="submission" date="2016-11" db="EMBL/GenBank/DDBJ databases">
        <authorList>
            <person name="Jaros S."/>
            <person name="Januszkiewicz K."/>
            <person name="Wedrychowicz H."/>
        </authorList>
    </citation>
    <scope>NUCLEOTIDE SEQUENCE [LARGE SCALE GENOMIC DNA]</scope>
    <source>
        <strain evidence="4 5">DSM 16917</strain>
    </source>
</reference>
<accession>A0A1M5XP72</accession>
<keyword evidence="5" id="KW-1185">Reference proteome</keyword>
<dbReference type="InterPro" id="IPR043128">
    <property type="entry name" value="Rev_trsase/Diguanyl_cyclase"/>
</dbReference>
<dbReference type="SMART" id="SM00267">
    <property type="entry name" value="GGDEF"/>
    <property type="match status" value="1"/>
</dbReference>
<evidence type="ECO:0000313" key="4">
    <source>
        <dbReference type="EMBL" id="SHI01452.1"/>
    </source>
</evidence>
<feature type="domain" description="GGDEF" evidence="3">
    <location>
        <begin position="195"/>
        <end position="324"/>
    </location>
</feature>
<dbReference type="NCBIfam" id="TIGR00254">
    <property type="entry name" value="GGDEF"/>
    <property type="match status" value="1"/>
</dbReference>
<dbReference type="AlphaFoldDB" id="A0A1M5XP72"/>
<dbReference type="EMBL" id="FQXG01000006">
    <property type="protein sequence ID" value="SHI01452.1"/>
    <property type="molecule type" value="Genomic_DNA"/>
</dbReference>
<dbReference type="GO" id="GO:0005886">
    <property type="term" value="C:plasma membrane"/>
    <property type="evidence" value="ECO:0007669"/>
    <property type="project" value="TreeGrafter"/>
</dbReference>
<dbReference type="Pfam" id="PF00990">
    <property type="entry name" value="GGDEF"/>
    <property type="match status" value="1"/>
</dbReference>
<dbReference type="InterPro" id="IPR029016">
    <property type="entry name" value="GAF-like_dom_sf"/>
</dbReference>
<dbReference type="GO" id="GO:0052621">
    <property type="term" value="F:diguanylate cyclase activity"/>
    <property type="evidence" value="ECO:0007669"/>
    <property type="project" value="UniProtKB-EC"/>
</dbReference>
<dbReference type="InterPro" id="IPR050469">
    <property type="entry name" value="Diguanylate_Cyclase"/>
</dbReference>
<organism evidence="4 5">
    <name type="scientific">Ferrimonas marina</name>
    <dbReference type="NCBI Taxonomy" id="299255"/>
    <lineage>
        <taxon>Bacteria</taxon>
        <taxon>Pseudomonadati</taxon>
        <taxon>Pseudomonadota</taxon>
        <taxon>Gammaproteobacteria</taxon>
        <taxon>Alteromonadales</taxon>
        <taxon>Ferrimonadaceae</taxon>
        <taxon>Ferrimonas</taxon>
    </lineage>
</organism>
<gene>
    <name evidence="4" type="ORF">SAMN02745129_3564</name>
</gene>
<sequence>MTPLHQLEHHAEAQWQRLLDTLAQATGMPGVYLARCTEVELHVLSTNQGCPPQAAAGERFPIFDLFCEQVMRQAKVVQVEDVAADPQWQSGREASAGVQCYLGMPVRDPQGEVFATLCLFDTKAHPLPEAWQSLMRSVVAIIEGELAMLSLCRELDGLARQDPVTGLANRRALELGLPAMKEWGLRQQSSLAGSHPLGVVLMELDQFAELLVRAGLSGAEHALTLVGQVLGQSLRPQDMLVRWSEARLLLLVSGVRSEDLLAQAEQLRCAVQRLPMLDGEGMGLTVSMGVMVWSGEGHLPISLLEQRLRQAQEAGHNRCVMARSELPFAGPAPLDQGEQAVKH</sequence>
<dbReference type="InterPro" id="IPR029787">
    <property type="entry name" value="Nucleotide_cyclase"/>
</dbReference>
<dbReference type="InterPro" id="IPR000160">
    <property type="entry name" value="GGDEF_dom"/>
</dbReference>
<dbReference type="EC" id="2.7.7.65" evidence="1"/>
<dbReference type="STRING" id="299255.SAMN02745129_3564"/>
<dbReference type="SUPFAM" id="SSF55781">
    <property type="entry name" value="GAF domain-like"/>
    <property type="match status" value="1"/>
</dbReference>
<dbReference type="Proteomes" id="UP000184268">
    <property type="component" value="Unassembled WGS sequence"/>
</dbReference>
<evidence type="ECO:0000256" key="1">
    <source>
        <dbReference type="ARBA" id="ARBA00012528"/>
    </source>
</evidence>
<evidence type="ECO:0000256" key="2">
    <source>
        <dbReference type="ARBA" id="ARBA00034247"/>
    </source>
</evidence>
<dbReference type="Gene3D" id="3.30.450.40">
    <property type="match status" value="1"/>
</dbReference>
<dbReference type="SMART" id="SM00065">
    <property type="entry name" value="GAF"/>
    <property type="match status" value="1"/>
</dbReference>